<proteinExistence type="predicted"/>
<evidence type="ECO:0000313" key="2">
    <source>
        <dbReference type="Proteomes" id="UP001055439"/>
    </source>
</evidence>
<name>A0A9E7E9H9_9LILI</name>
<dbReference type="EMBL" id="CP097502">
    <property type="protein sequence ID" value="URD72862.1"/>
    <property type="molecule type" value="Genomic_DNA"/>
</dbReference>
<protein>
    <submittedName>
        <fullName evidence="1">Uncharacterized protein</fullName>
    </submittedName>
</protein>
<gene>
    <name evidence="1" type="ORF">MUK42_07976</name>
</gene>
<dbReference type="AlphaFoldDB" id="A0A9E7E9H9"/>
<dbReference type="Proteomes" id="UP001055439">
    <property type="component" value="Chromosome 1"/>
</dbReference>
<reference evidence="1" key="1">
    <citation type="submission" date="2022-05" db="EMBL/GenBank/DDBJ databases">
        <title>The Musa troglodytarum L. genome provides insights into the mechanism of non-climacteric behaviour and enrichment of carotenoids.</title>
        <authorList>
            <person name="Wang J."/>
        </authorList>
    </citation>
    <scope>NUCLEOTIDE SEQUENCE</scope>
    <source>
        <tissue evidence="1">Leaf</tissue>
    </source>
</reference>
<sequence length="96" mass="11023">MGNDMDSSRGIFTGAIQEDANFLKCKLQLSPTLQICNHPSLSLYQYYMHLSKEGRTFEFWSTTSTLVKSLECEGEMCLPDRIDQRSDVAPERLLFH</sequence>
<keyword evidence="2" id="KW-1185">Reference proteome</keyword>
<evidence type="ECO:0000313" key="1">
    <source>
        <dbReference type="EMBL" id="URD72862.1"/>
    </source>
</evidence>
<organism evidence="1 2">
    <name type="scientific">Musa troglodytarum</name>
    <name type="common">fe'i banana</name>
    <dbReference type="NCBI Taxonomy" id="320322"/>
    <lineage>
        <taxon>Eukaryota</taxon>
        <taxon>Viridiplantae</taxon>
        <taxon>Streptophyta</taxon>
        <taxon>Embryophyta</taxon>
        <taxon>Tracheophyta</taxon>
        <taxon>Spermatophyta</taxon>
        <taxon>Magnoliopsida</taxon>
        <taxon>Liliopsida</taxon>
        <taxon>Zingiberales</taxon>
        <taxon>Musaceae</taxon>
        <taxon>Musa</taxon>
    </lineage>
</organism>
<accession>A0A9E7E9H9</accession>